<accession>A0A0M3HHX7</accession>
<protein>
    <submittedName>
        <fullName evidence="2">Uncharacterized protein</fullName>
    </submittedName>
</protein>
<dbReference type="AlphaFoldDB" id="A0A0M3HHX7"/>
<dbReference type="Proteomes" id="UP000036681">
    <property type="component" value="Unplaced"/>
</dbReference>
<keyword evidence="1" id="KW-1185">Reference proteome</keyword>
<evidence type="ECO:0000313" key="2">
    <source>
        <dbReference type="WBParaSite" id="ALUE_0000112201-mRNA-1"/>
    </source>
</evidence>
<dbReference type="WBParaSite" id="ALUE_0000112201-mRNA-1">
    <property type="protein sequence ID" value="ALUE_0000112201-mRNA-1"/>
    <property type="gene ID" value="ALUE_0000112201"/>
</dbReference>
<reference evidence="2" key="1">
    <citation type="submission" date="2017-02" db="UniProtKB">
        <authorList>
            <consortium name="WormBaseParasite"/>
        </authorList>
    </citation>
    <scope>IDENTIFICATION</scope>
</reference>
<evidence type="ECO:0000313" key="1">
    <source>
        <dbReference type="Proteomes" id="UP000036681"/>
    </source>
</evidence>
<proteinExistence type="predicted"/>
<organism evidence="1 2">
    <name type="scientific">Ascaris lumbricoides</name>
    <name type="common">Giant roundworm</name>
    <dbReference type="NCBI Taxonomy" id="6252"/>
    <lineage>
        <taxon>Eukaryota</taxon>
        <taxon>Metazoa</taxon>
        <taxon>Ecdysozoa</taxon>
        <taxon>Nematoda</taxon>
        <taxon>Chromadorea</taxon>
        <taxon>Rhabditida</taxon>
        <taxon>Spirurina</taxon>
        <taxon>Ascaridomorpha</taxon>
        <taxon>Ascaridoidea</taxon>
        <taxon>Ascarididae</taxon>
        <taxon>Ascaris</taxon>
    </lineage>
</organism>
<sequence>MPYSKDVSQRLKRANCNNELSSAASSKRSLTAVIIGEHCYQKSASFLQERTPQK</sequence>
<name>A0A0M3HHX7_ASCLU</name>